<sequence length="174" mass="18472">MASSQNLSNLTMLVPVLKGAAIAGSFRNAGVMTMAHDLLPSIYPLVSTSPKLALQQWKFSYDLQSQIVPLTDLATIAACGGLAYLEHKTDSQGLAWKLWAGAAGLMPVGWLYVWVVMLEPSNKLVALATATESALEEKKAGTIDALQKFNGLMTVRMAIPWVVGGLAIAASLAK</sequence>
<dbReference type="InterPro" id="IPR013901">
    <property type="entry name" value="Anthrone_oxy"/>
</dbReference>
<dbReference type="Pfam" id="PF08592">
    <property type="entry name" value="Anthrone_oxy"/>
    <property type="match status" value="1"/>
</dbReference>
<gene>
    <name evidence="2" type="ORF">LTR62_006049</name>
</gene>
<feature type="transmembrane region" description="Helical" evidence="1">
    <location>
        <begin position="153"/>
        <end position="173"/>
    </location>
</feature>
<feature type="transmembrane region" description="Helical" evidence="1">
    <location>
        <begin position="67"/>
        <end position="86"/>
    </location>
</feature>
<protein>
    <recommendedName>
        <fullName evidence="4">DUF1772-domain-containing protein</fullName>
    </recommendedName>
</protein>
<dbReference type="EMBL" id="JAVRRL010000050">
    <property type="protein sequence ID" value="KAK5110341.1"/>
    <property type="molecule type" value="Genomic_DNA"/>
</dbReference>
<feature type="transmembrane region" description="Helical" evidence="1">
    <location>
        <begin position="98"/>
        <end position="117"/>
    </location>
</feature>
<evidence type="ECO:0008006" key="4">
    <source>
        <dbReference type="Google" id="ProtNLM"/>
    </source>
</evidence>
<proteinExistence type="predicted"/>
<keyword evidence="1" id="KW-0812">Transmembrane</keyword>
<reference evidence="2" key="1">
    <citation type="submission" date="2023-08" db="EMBL/GenBank/DDBJ databases">
        <title>Black Yeasts Isolated from many extreme environments.</title>
        <authorList>
            <person name="Coleine C."/>
            <person name="Stajich J.E."/>
            <person name="Selbmann L."/>
        </authorList>
    </citation>
    <scope>NUCLEOTIDE SEQUENCE</scope>
    <source>
        <strain evidence="2">CCFEE 5401</strain>
    </source>
</reference>
<dbReference type="AlphaFoldDB" id="A0AAN7TDG3"/>
<evidence type="ECO:0000313" key="3">
    <source>
        <dbReference type="Proteomes" id="UP001310890"/>
    </source>
</evidence>
<comment type="caution">
    <text evidence="2">The sequence shown here is derived from an EMBL/GenBank/DDBJ whole genome shotgun (WGS) entry which is preliminary data.</text>
</comment>
<evidence type="ECO:0000313" key="2">
    <source>
        <dbReference type="EMBL" id="KAK5110341.1"/>
    </source>
</evidence>
<organism evidence="2 3">
    <name type="scientific">Meristemomyces frigidus</name>
    <dbReference type="NCBI Taxonomy" id="1508187"/>
    <lineage>
        <taxon>Eukaryota</taxon>
        <taxon>Fungi</taxon>
        <taxon>Dikarya</taxon>
        <taxon>Ascomycota</taxon>
        <taxon>Pezizomycotina</taxon>
        <taxon>Dothideomycetes</taxon>
        <taxon>Dothideomycetidae</taxon>
        <taxon>Mycosphaerellales</taxon>
        <taxon>Teratosphaeriaceae</taxon>
        <taxon>Meristemomyces</taxon>
    </lineage>
</organism>
<keyword evidence="1" id="KW-0472">Membrane</keyword>
<evidence type="ECO:0000256" key="1">
    <source>
        <dbReference type="SAM" id="Phobius"/>
    </source>
</evidence>
<dbReference type="Proteomes" id="UP001310890">
    <property type="component" value="Unassembled WGS sequence"/>
</dbReference>
<name>A0AAN7TDG3_9PEZI</name>
<keyword evidence="1" id="KW-1133">Transmembrane helix</keyword>
<accession>A0AAN7TDG3</accession>